<sequence length="233" mass="26036">MKYKNNKKKAISVLSGGLDSTVATSFFAKEYDIHAITFNYGQKSLDKEISASNEICKKLGMEHTIIDIKWLSNLGNSALTSDNTIPKVNFQDIDDIEISEKTANKVWVPGRNVVFTAIATSFAESEKADIIIVGWDKEEAVTFPDNSKEFLDSFNNLISVGTISDNKIKIKAPLIDLDKIEIVKLGKRVNAPMEDSYSCYLGEDKHCGVCESCVRRKRAFMESKIDDPTSYIE</sequence>
<dbReference type="PANTHER" id="PTHR42914">
    <property type="entry name" value="7-CYANO-7-DEAZAGUANINE SYNTHASE"/>
    <property type="match status" value="1"/>
</dbReference>
<evidence type="ECO:0000256" key="6">
    <source>
        <dbReference type="ARBA" id="ARBA00022840"/>
    </source>
</evidence>
<reference evidence="10" key="1">
    <citation type="submission" date="2019-08" db="EMBL/GenBank/DDBJ databases">
        <authorList>
            <person name="Kucharzyk K."/>
            <person name="Murdoch R.W."/>
            <person name="Higgins S."/>
            <person name="Loffler F."/>
        </authorList>
    </citation>
    <scope>NUCLEOTIDE SEQUENCE</scope>
</reference>
<keyword evidence="3" id="KW-0479">Metal-binding</keyword>
<dbReference type="EMBL" id="VSSQ01000006">
    <property type="protein sequence ID" value="MPL58123.1"/>
    <property type="molecule type" value="Genomic_DNA"/>
</dbReference>
<evidence type="ECO:0000256" key="1">
    <source>
        <dbReference type="ARBA" id="ARBA00005061"/>
    </source>
</evidence>
<dbReference type="PANTHER" id="PTHR42914:SF1">
    <property type="entry name" value="7-CYANO-7-DEAZAGUANINE SYNTHASE"/>
    <property type="match status" value="1"/>
</dbReference>
<keyword evidence="6" id="KW-0067">ATP-binding</keyword>
<accession>A0A644SU30</accession>
<dbReference type="EC" id="6.3.4.20" evidence="8"/>
<evidence type="ECO:0000256" key="7">
    <source>
        <dbReference type="ARBA" id="ARBA00037993"/>
    </source>
</evidence>
<dbReference type="AlphaFoldDB" id="A0A644SU30"/>
<evidence type="ECO:0000313" key="10">
    <source>
        <dbReference type="EMBL" id="MPL58123.1"/>
    </source>
</evidence>
<dbReference type="SUPFAM" id="SSF52402">
    <property type="entry name" value="Adenine nucleotide alpha hydrolases-like"/>
    <property type="match status" value="1"/>
</dbReference>
<dbReference type="GO" id="GO:0016874">
    <property type="term" value="F:ligase activity"/>
    <property type="evidence" value="ECO:0007669"/>
    <property type="project" value="UniProtKB-KW"/>
</dbReference>
<evidence type="ECO:0000256" key="5">
    <source>
        <dbReference type="ARBA" id="ARBA00022833"/>
    </source>
</evidence>
<comment type="caution">
    <text evidence="10">The sequence shown here is derived from an EMBL/GenBank/DDBJ whole genome shotgun (WGS) entry which is preliminary data.</text>
</comment>
<dbReference type="PIRSF" id="PIRSF006293">
    <property type="entry name" value="ExsB"/>
    <property type="match status" value="1"/>
</dbReference>
<organism evidence="10">
    <name type="scientific">bioreactor metagenome</name>
    <dbReference type="NCBI Taxonomy" id="1076179"/>
    <lineage>
        <taxon>unclassified sequences</taxon>
        <taxon>metagenomes</taxon>
        <taxon>ecological metagenomes</taxon>
    </lineage>
</organism>
<evidence type="ECO:0000256" key="8">
    <source>
        <dbReference type="ARBA" id="ARBA00039149"/>
    </source>
</evidence>
<dbReference type="NCBIfam" id="TIGR00364">
    <property type="entry name" value="7-cyano-7-deazaguanine synthase QueC"/>
    <property type="match status" value="1"/>
</dbReference>
<dbReference type="InterPro" id="IPR018317">
    <property type="entry name" value="QueC"/>
</dbReference>
<dbReference type="HAMAP" id="MF_01633">
    <property type="entry name" value="QueC"/>
    <property type="match status" value="1"/>
</dbReference>
<name>A0A644SU30_9ZZZZ</name>
<evidence type="ECO:0000256" key="3">
    <source>
        <dbReference type="ARBA" id="ARBA00022723"/>
    </source>
</evidence>
<comment type="similarity">
    <text evidence="7">Belongs to the QueC family.</text>
</comment>
<comment type="catalytic activity">
    <reaction evidence="9">
        <text>7-carboxy-7-carbaguanine + NH4(+) + 2 ATP = 7-cyano-7-carbaguanine + 2 AMP + 2 diphosphate + 2 H(+)</text>
        <dbReference type="Rhea" id="RHEA:27982"/>
        <dbReference type="ChEBI" id="CHEBI:15378"/>
        <dbReference type="ChEBI" id="CHEBI:28938"/>
        <dbReference type="ChEBI" id="CHEBI:30616"/>
        <dbReference type="ChEBI" id="CHEBI:33019"/>
        <dbReference type="ChEBI" id="CHEBI:45075"/>
        <dbReference type="ChEBI" id="CHEBI:61036"/>
        <dbReference type="ChEBI" id="CHEBI:456215"/>
        <dbReference type="EC" id="6.3.4.20"/>
    </reaction>
</comment>
<evidence type="ECO:0000256" key="9">
    <source>
        <dbReference type="ARBA" id="ARBA00047890"/>
    </source>
</evidence>
<dbReference type="GO" id="GO:0005524">
    <property type="term" value="F:ATP binding"/>
    <property type="evidence" value="ECO:0007669"/>
    <property type="project" value="UniProtKB-KW"/>
</dbReference>
<dbReference type="Gene3D" id="3.40.50.620">
    <property type="entry name" value="HUPs"/>
    <property type="match status" value="1"/>
</dbReference>
<evidence type="ECO:0000256" key="2">
    <source>
        <dbReference type="ARBA" id="ARBA00022598"/>
    </source>
</evidence>
<keyword evidence="4" id="KW-0547">Nucleotide-binding</keyword>
<dbReference type="GO" id="GO:0046872">
    <property type="term" value="F:metal ion binding"/>
    <property type="evidence" value="ECO:0007669"/>
    <property type="project" value="UniProtKB-KW"/>
</dbReference>
<dbReference type="InterPro" id="IPR014729">
    <property type="entry name" value="Rossmann-like_a/b/a_fold"/>
</dbReference>
<proteinExistence type="inferred from homology"/>
<dbReference type="Pfam" id="PF06508">
    <property type="entry name" value="QueC"/>
    <property type="match status" value="1"/>
</dbReference>
<protein>
    <recommendedName>
        <fullName evidence="8">7-cyano-7-deazaguanine synthase</fullName>
        <ecNumber evidence="8">6.3.4.20</ecNumber>
    </recommendedName>
</protein>
<evidence type="ECO:0000256" key="4">
    <source>
        <dbReference type="ARBA" id="ARBA00022741"/>
    </source>
</evidence>
<comment type="pathway">
    <text evidence="1">Purine metabolism; 7-cyano-7-deazaguanine biosynthesis.</text>
</comment>
<keyword evidence="2 10" id="KW-0436">Ligase</keyword>
<keyword evidence="5" id="KW-0862">Zinc</keyword>
<dbReference type="CDD" id="cd01995">
    <property type="entry name" value="QueC-like"/>
    <property type="match status" value="1"/>
</dbReference>
<gene>
    <name evidence="10" type="primary">queC_1</name>
    <name evidence="10" type="ORF">SDC9_03654</name>
</gene>